<dbReference type="KEGG" id="hje:HacjB3_19568"/>
<dbReference type="RefSeq" id="WP_008413558.1">
    <property type="nucleotide sequence ID" value="NC_014302.1"/>
</dbReference>
<proteinExistence type="predicted"/>
<evidence type="ECO:0000313" key="4">
    <source>
        <dbReference type="Proteomes" id="UP000011645"/>
    </source>
</evidence>
<geneLocation type="plasmid" evidence="1 3">
    <name>5</name>
</geneLocation>
<dbReference type="HOGENOM" id="CLU_191155_0_0_2"/>
<gene>
    <name evidence="1" type="ordered locus">HacjB3_19568</name>
    <name evidence="2" type="ORF">C497_00120</name>
</gene>
<dbReference type="EMBL" id="AOHV01000001">
    <property type="protein sequence ID" value="ELY41960.1"/>
    <property type="molecule type" value="Genomic_DNA"/>
</dbReference>
<evidence type="ECO:0008006" key="5">
    <source>
        <dbReference type="Google" id="ProtNLM"/>
    </source>
</evidence>
<name>D8JD96_HALJB</name>
<dbReference type="Proteomes" id="UP000011645">
    <property type="component" value="Unassembled WGS sequence"/>
</dbReference>
<keyword evidence="1" id="KW-0614">Plasmid</keyword>
<dbReference type="EMBL" id="CP002067">
    <property type="protein sequence ID" value="ADJ17249.1"/>
    <property type="molecule type" value="Genomic_DNA"/>
</dbReference>
<sequence>MNEKKEYMSNAGRKPRVTDDELIDTIRQLTDTNENIVVTTPEITDELPIAQRSVYDRLIKLNDEERVQKKKVGARAIVWWVNADE</sequence>
<organism evidence="1 3">
    <name type="scientific">Halalkalicoccus jeotgali (strain DSM 18796 / CECT 7217 / JCM 14584 / KCTC 4019 / B3)</name>
    <dbReference type="NCBI Taxonomy" id="795797"/>
    <lineage>
        <taxon>Archaea</taxon>
        <taxon>Methanobacteriati</taxon>
        <taxon>Methanobacteriota</taxon>
        <taxon>Stenosarchaea group</taxon>
        <taxon>Halobacteria</taxon>
        <taxon>Halobacteriales</taxon>
        <taxon>Halococcaceae</taxon>
        <taxon>Halalkalicoccus</taxon>
    </lineage>
</organism>
<reference evidence="1 3" key="1">
    <citation type="journal article" date="2010" name="J. Bacteriol.">
        <title>Complete genome sequence of Halalkalicoccus jeotgali B3(T), an extremely halophilic archaeon.</title>
        <authorList>
            <person name="Roh S.W."/>
            <person name="Nam Y.D."/>
            <person name="Nam S.H."/>
            <person name="Choi S.H."/>
            <person name="Park H.S."/>
            <person name="Bae J.W."/>
        </authorList>
    </citation>
    <scope>NUCLEOTIDE SEQUENCE [LARGE SCALE GENOMIC DNA]</scope>
    <source>
        <strain evidence="1">B3</strain>
        <strain evidence="3">DSM 18796 / CECT 7217 / JCM 14584 / KCTC 4019 / B3</strain>
        <plasmid evidence="3">5</plasmid>
    </source>
</reference>
<reference evidence="2 4" key="2">
    <citation type="journal article" date="2014" name="PLoS Genet.">
        <title>Phylogenetically driven sequencing of extremely halophilic archaea reveals strategies for static and dynamic osmo-response.</title>
        <authorList>
            <person name="Becker E.A."/>
            <person name="Seitzer P.M."/>
            <person name="Tritt A."/>
            <person name="Larsen D."/>
            <person name="Krusor M."/>
            <person name="Yao A.I."/>
            <person name="Wu D."/>
            <person name="Madern D."/>
            <person name="Eisen J.A."/>
            <person name="Darling A.E."/>
            <person name="Facciotti M.T."/>
        </authorList>
    </citation>
    <scope>NUCLEOTIDE SEQUENCE [LARGE SCALE GENOMIC DNA]</scope>
    <source>
        <strain evidence="2">B3</strain>
        <strain evidence="4">DSM 18796 / CECT 7217 / JCM 14584 / KCTC 4019 / B3</strain>
    </source>
</reference>
<evidence type="ECO:0000313" key="2">
    <source>
        <dbReference type="EMBL" id="ELY41960.1"/>
    </source>
</evidence>
<keyword evidence="4" id="KW-1185">Reference proteome</keyword>
<dbReference type="AlphaFoldDB" id="D8JD96"/>
<evidence type="ECO:0000313" key="3">
    <source>
        <dbReference type="Proteomes" id="UP000000390"/>
    </source>
</evidence>
<dbReference type="PATRIC" id="fig|795797.18.peg.3773"/>
<dbReference type="OrthoDB" id="189973at2157"/>
<protein>
    <recommendedName>
        <fullName evidence="5">Transcription regulator TrmB N-terminal domain-containing protein</fullName>
    </recommendedName>
</protein>
<dbReference type="GeneID" id="9385816"/>
<dbReference type="eggNOG" id="arCOG08095">
    <property type="taxonomic scope" value="Archaea"/>
</dbReference>
<evidence type="ECO:0000313" key="1">
    <source>
        <dbReference type="EMBL" id="ADJ17249.1"/>
    </source>
</evidence>
<accession>D8JD96</accession>
<dbReference type="Proteomes" id="UP000000390">
    <property type="component" value="Plasmid 5"/>
</dbReference>